<feature type="transmembrane region" description="Helical" evidence="26">
    <location>
        <begin position="7"/>
        <end position="26"/>
    </location>
</feature>
<comment type="pathway">
    <text evidence="3">Protein modification; protein glycosylation.</text>
</comment>
<dbReference type="GO" id="GO:0046872">
    <property type="term" value="F:metal ion binding"/>
    <property type="evidence" value="ECO:0007669"/>
    <property type="project" value="UniProtKB-KW"/>
</dbReference>
<gene>
    <name evidence="27" type="ORF">ASIM_LOCUS118</name>
</gene>
<evidence type="ECO:0000313" key="29">
    <source>
        <dbReference type="WBParaSite" id="ASIM_0000020301-mRNA-1"/>
    </source>
</evidence>
<dbReference type="WBParaSite" id="ASIM_0000020301-mRNA-1">
    <property type="protein sequence ID" value="ASIM_0000020301-mRNA-1"/>
    <property type="gene ID" value="ASIM_0000020301"/>
</dbReference>
<evidence type="ECO:0000256" key="16">
    <source>
        <dbReference type="ARBA" id="ARBA00023180"/>
    </source>
</evidence>
<dbReference type="GO" id="GO:0005795">
    <property type="term" value="C:Golgi stack"/>
    <property type="evidence" value="ECO:0007669"/>
    <property type="project" value="InterPro"/>
</dbReference>
<evidence type="ECO:0000256" key="26">
    <source>
        <dbReference type="SAM" id="Phobius"/>
    </source>
</evidence>
<dbReference type="EC" id="2.4.1.143" evidence="5"/>
<feature type="binding site" evidence="24">
    <location>
        <position position="378"/>
    </location>
    <ligand>
        <name>Mn(2+)</name>
        <dbReference type="ChEBI" id="CHEBI:29035"/>
    </ligand>
</feature>
<evidence type="ECO:0000256" key="1">
    <source>
        <dbReference type="ARBA" id="ARBA00001936"/>
    </source>
</evidence>
<keyword evidence="12 26" id="KW-1133">Transmembrane helix</keyword>
<comment type="catalytic activity">
    <reaction evidence="22">
        <text>an N(4)-{beta-D-GlcNAc-(1-&gt;2)-alpha-D-Man-(1-&gt;3)-[alpha-D-Man-(1-&gt;6)]-beta-D-Man-(1-&gt;4)-beta-D-GlcNAc-(1-&gt;4)-beta-D-GlcNAc}-L-asparaginyl-[protein] + UDP-N-acetyl-alpha-D-glucosamine = N(4)-{beta-D-GlcNAc-(1-&gt;2)-alpha-D-Man-(1-&gt;3)-[beta-D-GlcNAc-(1-&gt;2)-alpha-D-Man-(1-&gt;6)]-beta-D-Man-(1-&gt;4)-beta-D-GlcNAc-(1-&gt;4)-beta-D-GlcNAc}-L-asparaginyl-[protein] + UDP + H(+)</text>
        <dbReference type="Rhea" id="RHEA:12941"/>
        <dbReference type="Rhea" id="RHEA-COMP:13526"/>
        <dbReference type="Rhea" id="RHEA-COMP:14369"/>
        <dbReference type="ChEBI" id="CHEBI:15378"/>
        <dbReference type="ChEBI" id="CHEBI:57705"/>
        <dbReference type="ChEBI" id="CHEBI:58223"/>
        <dbReference type="ChEBI" id="CHEBI:60615"/>
        <dbReference type="ChEBI" id="CHEBI:60651"/>
        <dbReference type="EC" id="2.4.1.143"/>
    </reaction>
</comment>
<evidence type="ECO:0000256" key="24">
    <source>
        <dbReference type="PIRSR" id="PIRSR607754-2"/>
    </source>
</evidence>
<protein>
    <recommendedName>
        <fullName evidence="6">Alpha-1,6-mannosyl-glycoprotein 2-beta-N-acetylglucosaminyltransferase</fullName>
        <ecNumber evidence="5">2.4.1.143</ecNumber>
    </recommendedName>
    <alternativeName>
        <fullName evidence="21">Beta-1,2-N-acetylglucosaminyltransferase II</fullName>
    </alternativeName>
    <alternativeName>
        <fullName evidence="20">GlcNAc-T II</fullName>
    </alternativeName>
    <alternativeName>
        <fullName evidence="19">Mannoside acetylglucosaminyltransferase 2</fullName>
    </alternativeName>
    <alternativeName>
        <fullName evidence="18">N-glycosyl-oligosaccharide-glycoprotein N-acetylglucosaminyltransferase II</fullName>
    </alternativeName>
</protein>
<evidence type="ECO:0000256" key="9">
    <source>
        <dbReference type="ARBA" id="ARBA00022692"/>
    </source>
</evidence>
<dbReference type="PANTHER" id="PTHR12871">
    <property type="entry name" value="BETA-1,2-N-ACETYLGLUCOSAMINYLTRANSFERASE II"/>
    <property type="match status" value="1"/>
</dbReference>
<keyword evidence="9 26" id="KW-0812">Transmembrane</keyword>
<comment type="subcellular location">
    <subcellularLocation>
        <location evidence="2">Golgi apparatus membrane</location>
        <topology evidence="2">Single-pass type II membrane protein</topology>
    </subcellularLocation>
</comment>
<feature type="disulfide bond" evidence="25">
    <location>
        <begin position="198"/>
        <end position="212"/>
    </location>
</feature>
<dbReference type="OrthoDB" id="6019616at2759"/>
<name>A0A0M3IY86_ANISI</name>
<keyword evidence="8" id="KW-0808">Transferase</keyword>
<evidence type="ECO:0000256" key="19">
    <source>
        <dbReference type="ARBA" id="ARBA00031203"/>
    </source>
</evidence>
<dbReference type="Proteomes" id="UP000267096">
    <property type="component" value="Unassembled WGS sequence"/>
</dbReference>
<dbReference type="GO" id="GO:0008455">
    <property type="term" value="F:alpha-1,6-mannosylglycoprotein 2-beta-N-acetylglucosaminyltransferase activity"/>
    <property type="evidence" value="ECO:0007669"/>
    <property type="project" value="UniProtKB-EC"/>
</dbReference>
<feature type="disulfide bond" evidence="25">
    <location>
        <begin position="286"/>
        <end position="289"/>
    </location>
</feature>
<feature type="binding site" evidence="24">
    <location>
        <position position="264"/>
    </location>
    <ligand>
        <name>Mn(2+)</name>
        <dbReference type="ChEBI" id="CHEBI:29035"/>
    </ligand>
</feature>
<dbReference type="PANTHER" id="PTHR12871:SF0">
    <property type="entry name" value="ALPHA-1,6-MANNOSYL-GLYCOPROTEIN 2-BETA-N-ACETYLGLUCOSAMINYLTRANSFERASE"/>
    <property type="match status" value="1"/>
</dbReference>
<evidence type="ECO:0000256" key="20">
    <source>
        <dbReference type="ARBA" id="ARBA00032552"/>
    </source>
</evidence>
<evidence type="ECO:0000256" key="3">
    <source>
        <dbReference type="ARBA" id="ARBA00004922"/>
    </source>
</evidence>
<feature type="binding site" evidence="23">
    <location>
        <begin position="125"/>
        <end position="129"/>
    </location>
    <ligand>
        <name>substrate</name>
    </ligand>
</feature>
<dbReference type="GO" id="GO:0009312">
    <property type="term" value="P:oligosaccharide biosynthetic process"/>
    <property type="evidence" value="ECO:0007669"/>
    <property type="project" value="InterPro"/>
</dbReference>
<evidence type="ECO:0000256" key="23">
    <source>
        <dbReference type="PIRSR" id="PIRSR607754-1"/>
    </source>
</evidence>
<evidence type="ECO:0000256" key="15">
    <source>
        <dbReference type="ARBA" id="ARBA00023157"/>
    </source>
</evidence>
<dbReference type="GO" id="GO:0000139">
    <property type="term" value="C:Golgi membrane"/>
    <property type="evidence" value="ECO:0007669"/>
    <property type="project" value="UniProtKB-SubCell"/>
</dbReference>
<evidence type="ECO:0000256" key="10">
    <source>
        <dbReference type="ARBA" id="ARBA00022723"/>
    </source>
</evidence>
<evidence type="ECO:0000256" key="4">
    <source>
        <dbReference type="ARBA" id="ARBA00011011"/>
    </source>
</evidence>
<dbReference type="AlphaFoldDB" id="A0A0M3IY86"/>
<evidence type="ECO:0000256" key="18">
    <source>
        <dbReference type="ARBA" id="ARBA00029663"/>
    </source>
</evidence>
<sequence length="481" mass="55486">MIRLKFVRLVNAIIVISFLGLLMVFIQNPYPPVDEHSEAAAAVAAVGSYESRGERLLSANSLPVQCYCCLKAIEESLKESATFISSPLSINDVVSSIEFLNNNYEILNMHRFGPVSEAKFVIVVQVHNRIEYLRYLIESLQKAKYINEVLSIFSHDYSSPDINELIKQIRFCRVLQIFYPYNIQLFPTVFPGTDPNDCAADMTKEKAKQQRCNNWAHPDKYGHYRVAKLTQIKHHWWWKINYVFDVVMKRYNLDKAWVILLEEDHYVAPDFIHVLQKVIDNKKQYCEQCQVVSLGLYLKQYSTYGDNIASLIVHPWFSSKHNMGMAFDVNTWNLIKNCSKEFCTYDDYNWDWSLLHISMKCLPKKLRVIALKAPRVIHVGDCGVHTHRCNVQNAPKKAQELFSSVEKRLFPASLRVVENSRRMLKPSKENGGWGDSRDHQLCINNSMVNVQPSLVDSLVVKGDYDSAIFINLNNSSNIMDL</sequence>
<dbReference type="CDD" id="cd00761">
    <property type="entry name" value="Glyco_tranf_GTA_type"/>
    <property type="match status" value="1"/>
</dbReference>
<keyword evidence="13" id="KW-0333">Golgi apparatus</keyword>
<dbReference type="Gene3D" id="3.90.550.10">
    <property type="entry name" value="Spore Coat Polysaccharide Biosynthesis Protein SpsA, Chain A"/>
    <property type="match status" value="1"/>
</dbReference>
<evidence type="ECO:0000256" key="6">
    <source>
        <dbReference type="ARBA" id="ARBA00014817"/>
    </source>
</evidence>
<feature type="binding site" evidence="23">
    <location>
        <position position="156"/>
    </location>
    <ligand>
        <name>substrate</name>
    </ligand>
</feature>
<dbReference type="EMBL" id="UYRR01000035">
    <property type="protein sequence ID" value="VDK17387.1"/>
    <property type="molecule type" value="Genomic_DNA"/>
</dbReference>
<organism evidence="29">
    <name type="scientific">Anisakis simplex</name>
    <name type="common">Herring worm</name>
    <dbReference type="NCBI Taxonomy" id="6269"/>
    <lineage>
        <taxon>Eukaryota</taxon>
        <taxon>Metazoa</taxon>
        <taxon>Ecdysozoa</taxon>
        <taxon>Nematoda</taxon>
        <taxon>Chromadorea</taxon>
        <taxon>Rhabditida</taxon>
        <taxon>Spirurina</taxon>
        <taxon>Ascaridomorpha</taxon>
        <taxon>Ascaridoidea</taxon>
        <taxon>Anisakidae</taxon>
        <taxon>Anisakis</taxon>
        <taxon>Anisakis simplex complex</taxon>
    </lineage>
</organism>
<feature type="binding site" evidence="23">
    <location>
        <begin position="231"/>
        <end position="235"/>
    </location>
    <ligand>
        <name>substrate</name>
    </ligand>
</feature>
<proteinExistence type="inferred from homology"/>
<evidence type="ECO:0000256" key="25">
    <source>
        <dbReference type="PIRSR" id="PIRSR607754-3"/>
    </source>
</evidence>
<reference evidence="29" key="1">
    <citation type="submission" date="2017-02" db="UniProtKB">
        <authorList>
            <consortium name="WormBaseParasite"/>
        </authorList>
    </citation>
    <scope>IDENTIFICATION</scope>
</reference>
<evidence type="ECO:0000256" key="7">
    <source>
        <dbReference type="ARBA" id="ARBA00022676"/>
    </source>
</evidence>
<dbReference type="GO" id="GO:0006487">
    <property type="term" value="P:protein N-linked glycosylation"/>
    <property type="evidence" value="ECO:0007669"/>
    <property type="project" value="TreeGrafter"/>
</dbReference>
<dbReference type="UniPathway" id="UPA00378"/>
<evidence type="ECO:0000256" key="2">
    <source>
        <dbReference type="ARBA" id="ARBA00004323"/>
    </source>
</evidence>
<dbReference type="InterPro" id="IPR007754">
    <property type="entry name" value="GlcNAc_II"/>
</dbReference>
<keyword evidence="16" id="KW-0325">Glycoprotein</keyword>
<evidence type="ECO:0000256" key="14">
    <source>
        <dbReference type="ARBA" id="ARBA00023136"/>
    </source>
</evidence>
<feature type="disulfide bond" evidence="25">
    <location>
        <begin position="343"/>
        <end position="442"/>
    </location>
</feature>
<evidence type="ECO:0000256" key="21">
    <source>
        <dbReference type="ARBA" id="ARBA00032915"/>
    </source>
</evidence>
<evidence type="ECO:0000313" key="27">
    <source>
        <dbReference type="EMBL" id="VDK17387.1"/>
    </source>
</evidence>
<evidence type="ECO:0000256" key="11">
    <source>
        <dbReference type="ARBA" id="ARBA00022968"/>
    </source>
</evidence>
<accession>A0A0M3IY86</accession>
<keyword evidence="10 24" id="KW-0479">Metal-binding</keyword>
<dbReference type="Pfam" id="PF05060">
    <property type="entry name" value="MGAT2"/>
    <property type="match status" value="1"/>
</dbReference>
<keyword evidence="7" id="KW-0328">Glycosyltransferase</keyword>
<feature type="disulfide bond" evidence="25">
    <location>
        <begin position="382"/>
        <end position="389"/>
    </location>
</feature>
<evidence type="ECO:0000256" key="5">
    <source>
        <dbReference type="ARBA" id="ARBA00012613"/>
    </source>
</evidence>
<keyword evidence="14 26" id="KW-0472">Membrane</keyword>
<reference evidence="27 28" key="2">
    <citation type="submission" date="2018-11" db="EMBL/GenBank/DDBJ databases">
        <authorList>
            <consortium name="Pathogen Informatics"/>
        </authorList>
    </citation>
    <scope>NUCLEOTIDE SEQUENCE [LARGE SCALE GENOMIC DNA]</scope>
</reference>
<evidence type="ECO:0000256" key="13">
    <source>
        <dbReference type="ARBA" id="ARBA00023034"/>
    </source>
</evidence>
<evidence type="ECO:0000256" key="22">
    <source>
        <dbReference type="ARBA" id="ARBA00093257"/>
    </source>
</evidence>
<dbReference type="SUPFAM" id="SSF53448">
    <property type="entry name" value="Nucleotide-diphospho-sugar transferases"/>
    <property type="match status" value="1"/>
</dbReference>
<evidence type="ECO:0000256" key="8">
    <source>
        <dbReference type="ARBA" id="ARBA00022679"/>
    </source>
</evidence>
<dbReference type="InterPro" id="IPR029044">
    <property type="entry name" value="Nucleotide-diphossugar_trans"/>
</dbReference>
<keyword evidence="15 25" id="KW-1015">Disulfide bond</keyword>
<comment type="cofactor">
    <cofactor evidence="1 24">
        <name>Mn(2+)</name>
        <dbReference type="ChEBI" id="CHEBI:29035"/>
    </cofactor>
</comment>
<keyword evidence="28" id="KW-1185">Reference proteome</keyword>
<feature type="disulfide bond" evidence="25">
    <location>
        <begin position="338"/>
        <end position="361"/>
    </location>
</feature>
<evidence type="ECO:0000256" key="17">
    <source>
        <dbReference type="ARBA" id="ARBA00023211"/>
    </source>
</evidence>
<comment type="similarity">
    <text evidence="4">Belongs to the glycosyltransferase 16 (GT16) protein family.</text>
</comment>
<evidence type="ECO:0000256" key="12">
    <source>
        <dbReference type="ARBA" id="ARBA00022989"/>
    </source>
</evidence>
<keyword evidence="17 24" id="KW-0464">Manganese</keyword>
<evidence type="ECO:0000313" key="28">
    <source>
        <dbReference type="Proteomes" id="UP000267096"/>
    </source>
</evidence>
<keyword evidence="11" id="KW-0735">Signal-anchor</keyword>